<dbReference type="InterPro" id="IPR022050">
    <property type="entry name" value="T_hemolysin"/>
</dbReference>
<protein>
    <submittedName>
        <fullName evidence="1">Thermostable hemolysin</fullName>
    </submittedName>
</protein>
<dbReference type="Pfam" id="PF12261">
    <property type="entry name" value="T_hemolysin"/>
    <property type="match status" value="1"/>
</dbReference>
<sequence>MRITPECSLKWVAGASQVNIATDFIRDHYSHHFDARLTVLMPWILMLCDGEDNLLAACGVMPASQGPMFLEQYLDKPAEASLPEHGFTSVHRNSIVEAGNFAAVDGAAARVMYAAVCLLLNAYRYQYIMFTGTQKIRNIFARLHLSPVCISMADHARVAGGEATWGRYYQHRPQVMAGDLAGGQKALAGSSLLLNLFGELPPAPWDVQQENLRHAH</sequence>
<comment type="caution">
    <text evidence="1">The sequence shown here is derived from an EMBL/GenBank/DDBJ whole genome shotgun (WGS) entry which is preliminary data.</text>
</comment>
<organism evidence="1 2">
    <name type="scientific">Pantoea deleyi</name>
    <dbReference type="NCBI Taxonomy" id="470932"/>
    <lineage>
        <taxon>Bacteria</taxon>
        <taxon>Pseudomonadati</taxon>
        <taxon>Pseudomonadota</taxon>
        <taxon>Gammaproteobacteria</taxon>
        <taxon>Enterobacterales</taxon>
        <taxon>Erwiniaceae</taxon>
        <taxon>Pantoea</taxon>
    </lineage>
</organism>
<proteinExistence type="predicted"/>
<dbReference type="EMBL" id="VHJA01000055">
    <property type="protein sequence ID" value="TPV41581.1"/>
    <property type="molecule type" value="Genomic_DNA"/>
</dbReference>
<accession>A0A506Q6A7</accession>
<reference evidence="1 2" key="1">
    <citation type="submission" date="2019-06" db="EMBL/GenBank/DDBJ databases">
        <title>Taxogenomics and systematics of the genus Pantoea.</title>
        <authorList>
            <person name="Tambong J.T."/>
        </authorList>
    </citation>
    <scope>NUCLEOTIDE SEQUENCE [LARGE SCALE GENOMIC DNA]</scope>
    <source>
        <strain evidence="1 2">LMG 24200</strain>
    </source>
</reference>
<dbReference type="Proteomes" id="UP000317747">
    <property type="component" value="Unassembled WGS sequence"/>
</dbReference>
<name>A0A506Q6A7_9GAMM</name>
<gene>
    <name evidence="1" type="ORF">FJW01_10730</name>
</gene>
<keyword evidence="2" id="KW-1185">Reference proteome</keyword>
<evidence type="ECO:0000313" key="2">
    <source>
        <dbReference type="Proteomes" id="UP000317747"/>
    </source>
</evidence>
<evidence type="ECO:0000313" key="1">
    <source>
        <dbReference type="EMBL" id="TPV41581.1"/>
    </source>
</evidence>
<dbReference type="RefSeq" id="WP_111140167.1">
    <property type="nucleotide sequence ID" value="NZ_CP071407.1"/>
</dbReference>
<dbReference type="OrthoDB" id="7432757at2"/>
<dbReference type="AlphaFoldDB" id="A0A506Q6A7"/>